<keyword evidence="3 7" id="KW-0418">Kinase</keyword>
<accession>A0A251RXG3</accession>
<comment type="similarity">
    <text evidence="1">Belongs to the carbohydrate kinase PfkB family.</text>
</comment>
<dbReference type="EMBL" id="CM007905">
    <property type="protein sequence ID" value="OTF91145.1"/>
    <property type="molecule type" value="Genomic_DNA"/>
</dbReference>
<evidence type="ECO:0000313" key="8">
    <source>
        <dbReference type="Proteomes" id="UP000215914"/>
    </source>
</evidence>
<dbReference type="Proteomes" id="UP000215914">
    <property type="component" value="Chromosome 16"/>
</dbReference>
<dbReference type="InterPro" id="IPR029056">
    <property type="entry name" value="Ribokinase-like"/>
</dbReference>
<reference evidence="6 8" key="1">
    <citation type="journal article" date="2017" name="Nature">
        <title>The sunflower genome provides insights into oil metabolism, flowering and Asterid evolution.</title>
        <authorList>
            <person name="Badouin H."/>
            <person name="Gouzy J."/>
            <person name="Grassa C.J."/>
            <person name="Murat F."/>
            <person name="Staton S.E."/>
            <person name="Cottret L."/>
            <person name="Lelandais-Briere C."/>
            <person name="Owens G.L."/>
            <person name="Carrere S."/>
            <person name="Mayjonade B."/>
            <person name="Legrand L."/>
            <person name="Gill N."/>
            <person name="Kane N.C."/>
            <person name="Bowers J.E."/>
            <person name="Hubner S."/>
            <person name="Bellec A."/>
            <person name="Berard A."/>
            <person name="Berges H."/>
            <person name="Blanchet N."/>
            <person name="Boniface M.C."/>
            <person name="Brunel D."/>
            <person name="Catrice O."/>
            <person name="Chaidir N."/>
            <person name="Claudel C."/>
            <person name="Donnadieu C."/>
            <person name="Faraut T."/>
            <person name="Fievet G."/>
            <person name="Helmstetter N."/>
            <person name="King M."/>
            <person name="Knapp S.J."/>
            <person name="Lai Z."/>
            <person name="Le Paslier M.C."/>
            <person name="Lippi Y."/>
            <person name="Lorenzon L."/>
            <person name="Mandel J.R."/>
            <person name="Marage G."/>
            <person name="Marchand G."/>
            <person name="Marquand E."/>
            <person name="Bret-Mestries E."/>
            <person name="Morien E."/>
            <person name="Nambeesan S."/>
            <person name="Nguyen T."/>
            <person name="Pegot-Espagnet P."/>
            <person name="Pouilly N."/>
            <person name="Raftis F."/>
            <person name="Sallet E."/>
            <person name="Schiex T."/>
            <person name="Thomas J."/>
            <person name="Vandecasteele C."/>
            <person name="Vares D."/>
            <person name="Vear F."/>
            <person name="Vautrin S."/>
            <person name="Crespi M."/>
            <person name="Mangin B."/>
            <person name="Burke J.M."/>
            <person name="Salse J."/>
            <person name="Munos S."/>
            <person name="Vincourt P."/>
            <person name="Rieseberg L.H."/>
            <person name="Langlade N.B."/>
        </authorList>
    </citation>
    <scope>NUCLEOTIDE SEQUENCE [LARGE SCALE GENOMIC DNA]</scope>
    <source>
        <strain evidence="8">cv. SF193</strain>
        <tissue evidence="6">Leaves</tissue>
    </source>
</reference>
<dbReference type="SUPFAM" id="SSF53613">
    <property type="entry name" value="Ribokinase-like"/>
    <property type="match status" value="1"/>
</dbReference>
<gene>
    <name evidence="7" type="ORF">HannXRQ_Chr16g0507541</name>
    <name evidence="6" type="ORF">HanXRQr2_Chr16g0736581</name>
</gene>
<feature type="region of interest" description="Disordered" evidence="4">
    <location>
        <begin position="1"/>
        <end position="23"/>
    </location>
</feature>
<dbReference type="PANTHER" id="PTHR43085">
    <property type="entry name" value="HEXOKINASE FAMILY MEMBER"/>
    <property type="match status" value="1"/>
</dbReference>
<dbReference type="EMBL" id="MNCJ02000331">
    <property type="protein sequence ID" value="KAF5759051.1"/>
    <property type="molecule type" value="Genomic_DNA"/>
</dbReference>
<dbReference type="GO" id="GO:0016301">
    <property type="term" value="F:kinase activity"/>
    <property type="evidence" value="ECO:0007669"/>
    <property type="project" value="UniProtKB-KW"/>
</dbReference>
<dbReference type="AlphaFoldDB" id="A0A251RXG3"/>
<evidence type="ECO:0000256" key="4">
    <source>
        <dbReference type="SAM" id="MobiDB-lite"/>
    </source>
</evidence>
<evidence type="ECO:0000256" key="2">
    <source>
        <dbReference type="ARBA" id="ARBA00022679"/>
    </source>
</evidence>
<keyword evidence="8" id="KW-1185">Reference proteome</keyword>
<evidence type="ECO:0000313" key="7">
    <source>
        <dbReference type="EMBL" id="OTF91145.1"/>
    </source>
</evidence>
<dbReference type="InterPro" id="IPR050306">
    <property type="entry name" value="PfkB_Carbo_kinase"/>
</dbReference>
<dbReference type="Gene3D" id="3.40.1190.20">
    <property type="match status" value="1"/>
</dbReference>
<evidence type="ECO:0000256" key="1">
    <source>
        <dbReference type="ARBA" id="ARBA00010688"/>
    </source>
</evidence>
<reference evidence="7" key="2">
    <citation type="submission" date="2017-02" db="EMBL/GenBank/DDBJ databases">
        <title>Sunflower complete genome.</title>
        <authorList>
            <person name="Langlade N."/>
            <person name="Munos S."/>
        </authorList>
    </citation>
    <scope>NUCLEOTIDE SEQUENCE [LARGE SCALE GENOMIC DNA]</scope>
    <source>
        <tissue evidence="7">Leaves</tissue>
    </source>
</reference>
<dbReference type="Gramene" id="mRNA:HanXRQr2_Chr16g0736581">
    <property type="protein sequence ID" value="CDS:HanXRQr2_Chr16g0736581.1"/>
    <property type="gene ID" value="HanXRQr2_Chr16g0736581"/>
</dbReference>
<reference evidence="6" key="3">
    <citation type="submission" date="2020-06" db="EMBL/GenBank/DDBJ databases">
        <title>Helianthus annuus Genome sequencing and assembly Release 2.</title>
        <authorList>
            <person name="Gouzy J."/>
            <person name="Langlade N."/>
            <person name="Munos S."/>
        </authorList>
    </citation>
    <scope>NUCLEOTIDE SEQUENCE</scope>
    <source>
        <tissue evidence="6">Leaves</tissue>
    </source>
</reference>
<feature type="domain" description="Carbohydrate kinase PfkB" evidence="5">
    <location>
        <begin position="43"/>
        <end position="113"/>
    </location>
</feature>
<dbReference type="Pfam" id="PF00294">
    <property type="entry name" value="PfkB"/>
    <property type="match status" value="1"/>
</dbReference>
<dbReference type="InParanoid" id="A0A251RXG3"/>
<dbReference type="InterPro" id="IPR011611">
    <property type="entry name" value="PfkB_dom"/>
</dbReference>
<dbReference type="GO" id="GO:0010264">
    <property type="term" value="P:myo-inositol hexakisphosphate biosynthetic process"/>
    <property type="evidence" value="ECO:0000318"/>
    <property type="project" value="GO_Central"/>
</dbReference>
<dbReference type="PANTHER" id="PTHR43085:SF13">
    <property type="entry name" value="INOSITOL 3-KINASE"/>
    <property type="match status" value="1"/>
</dbReference>
<evidence type="ECO:0000313" key="6">
    <source>
        <dbReference type="EMBL" id="KAF5759051.1"/>
    </source>
</evidence>
<dbReference type="STRING" id="4232.A0A251RXG3"/>
<evidence type="ECO:0000256" key="3">
    <source>
        <dbReference type="ARBA" id="ARBA00022777"/>
    </source>
</evidence>
<name>A0A251RXG3_HELAN</name>
<evidence type="ECO:0000259" key="5">
    <source>
        <dbReference type="Pfam" id="PF00294"/>
    </source>
</evidence>
<organism evidence="7 8">
    <name type="scientific">Helianthus annuus</name>
    <name type="common">Common sunflower</name>
    <dbReference type="NCBI Taxonomy" id="4232"/>
    <lineage>
        <taxon>Eukaryota</taxon>
        <taxon>Viridiplantae</taxon>
        <taxon>Streptophyta</taxon>
        <taxon>Embryophyta</taxon>
        <taxon>Tracheophyta</taxon>
        <taxon>Spermatophyta</taxon>
        <taxon>Magnoliopsida</taxon>
        <taxon>eudicotyledons</taxon>
        <taxon>Gunneridae</taxon>
        <taxon>Pentapetalae</taxon>
        <taxon>asterids</taxon>
        <taxon>campanulids</taxon>
        <taxon>Asterales</taxon>
        <taxon>Asteraceae</taxon>
        <taxon>Asteroideae</taxon>
        <taxon>Heliantheae alliance</taxon>
        <taxon>Heliantheae</taxon>
        <taxon>Helianthus</taxon>
    </lineage>
</organism>
<sequence length="133" mass="14137">MSPKPAPILPTPPLSITPQSPPEKLPYPTRILTLIQPRKSCCVLVTGGEEGCTVYWKDGEVRIPAFSSVQVDPTGAGDSFLGSLVAGLVEGLAVPDAAVLGNFFGSLTVEQIGLPDFDVRLMQVGFWLHCIGF</sequence>
<keyword evidence="2" id="KW-0808">Transferase</keyword>
<proteinExistence type="inferred from homology"/>
<protein>
    <submittedName>
        <fullName evidence="6">Carbohydrate kinase PfkB, ribokinase, inositol 3-kinase</fullName>
    </submittedName>
    <submittedName>
        <fullName evidence="7">Putative ribokinase-like, Inositol 3-kinase</fullName>
    </submittedName>
</protein>